<feature type="transmembrane region" description="Helical" evidence="6">
    <location>
        <begin position="156"/>
        <end position="181"/>
    </location>
</feature>
<keyword evidence="2" id="KW-1003">Cell membrane</keyword>
<evidence type="ECO:0000256" key="4">
    <source>
        <dbReference type="ARBA" id="ARBA00022989"/>
    </source>
</evidence>
<dbReference type="PANTHER" id="PTHR23513">
    <property type="entry name" value="INTEGRAL MEMBRANE EFFLUX PROTEIN-RELATED"/>
    <property type="match status" value="1"/>
</dbReference>
<feature type="transmembrane region" description="Helical" evidence="6">
    <location>
        <begin position="281"/>
        <end position="299"/>
    </location>
</feature>
<dbReference type="PANTHER" id="PTHR23513:SF6">
    <property type="entry name" value="MAJOR FACILITATOR SUPERFAMILY ASSOCIATED DOMAIN-CONTAINING PROTEIN"/>
    <property type="match status" value="1"/>
</dbReference>
<dbReference type="Pfam" id="PF07690">
    <property type="entry name" value="MFS_1"/>
    <property type="match status" value="1"/>
</dbReference>
<protein>
    <submittedName>
        <fullName evidence="7">MFS transporter</fullName>
    </submittedName>
</protein>
<dbReference type="InterPro" id="IPR036259">
    <property type="entry name" value="MFS_trans_sf"/>
</dbReference>
<evidence type="ECO:0000313" key="8">
    <source>
        <dbReference type="Proteomes" id="UP001597156"/>
    </source>
</evidence>
<organism evidence="7 8">
    <name type="scientific">Lentilactobacillus raoultii</name>
    <dbReference type="NCBI Taxonomy" id="1987503"/>
    <lineage>
        <taxon>Bacteria</taxon>
        <taxon>Bacillati</taxon>
        <taxon>Bacillota</taxon>
        <taxon>Bacilli</taxon>
        <taxon>Lactobacillales</taxon>
        <taxon>Lactobacillaceae</taxon>
        <taxon>Lentilactobacillus</taxon>
    </lineage>
</organism>
<dbReference type="RefSeq" id="WP_225419069.1">
    <property type="nucleotide sequence ID" value="NZ_JBHTLH010000019.1"/>
</dbReference>
<feature type="transmembrane region" description="Helical" evidence="6">
    <location>
        <begin position="338"/>
        <end position="364"/>
    </location>
</feature>
<keyword evidence="8" id="KW-1185">Reference proteome</keyword>
<feature type="transmembrane region" description="Helical" evidence="6">
    <location>
        <begin position="35"/>
        <end position="54"/>
    </location>
</feature>
<evidence type="ECO:0000256" key="3">
    <source>
        <dbReference type="ARBA" id="ARBA00022692"/>
    </source>
</evidence>
<reference evidence="8" key="1">
    <citation type="journal article" date="2019" name="Int. J. Syst. Evol. Microbiol.">
        <title>The Global Catalogue of Microorganisms (GCM) 10K type strain sequencing project: providing services to taxonomists for standard genome sequencing and annotation.</title>
        <authorList>
            <consortium name="The Broad Institute Genomics Platform"/>
            <consortium name="The Broad Institute Genome Sequencing Center for Infectious Disease"/>
            <person name="Wu L."/>
            <person name="Ma J."/>
        </authorList>
    </citation>
    <scope>NUCLEOTIDE SEQUENCE [LARGE SCALE GENOMIC DNA]</scope>
    <source>
        <strain evidence="8">CCUG 71848</strain>
    </source>
</reference>
<feature type="transmembrane region" description="Helical" evidence="6">
    <location>
        <begin position="66"/>
        <end position="84"/>
    </location>
</feature>
<evidence type="ECO:0000256" key="5">
    <source>
        <dbReference type="ARBA" id="ARBA00023136"/>
    </source>
</evidence>
<gene>
    <name evidence="7" type="ORF">ACFQ22_07690</name>
</gene>
<feature type="transmembrane region" description="Helical" evidence="6">
    <location>
        <begin position="91"/>
        <end position="111"/>
    </location>
</feature>
<dbReference type="Proteomes" id="UP001597156">
    <property type="component" value="Unassembled WGS sequence"/>
</dbReference>
<sequence length="440" mass="47860">METKLVEASKNNQPTSIITDRQSDCQILKDVTSNFISSLSGGMLSLAMGLMLLHDTHSPLSFGLETAIVPIVSLLFLVPVGNIVDHFRHKVILVTSLSFRLGGLLMFALSLPHFNGADEFAPVIGFVIVNAISTNFSTTAYTAAVHELVNEQKIQILGALTQAASSLSSILAPVVGVILYTMMGFELLIMVEIISTIIALLILISMHFHYQNSKSCIGDDLKKRVSQLTHFKVGLNYIKSRPLIRDLIFMAIVVNLLFTAVTIGLPFVITNQLHAGNQPVGVIETGFSLGLLVGSLLMSMIPNKKYLSVKVLLPTTTMGLCIILLGMTLTVLNQPNQLSIVGAMMMLVAGLMSATMNITINVLLQTTVPERLLGRVSAILTTSVTAIMPIGTLIYTVIFQLNLKGALVIVMSGCLMFAYGLGFVKRLFEDIRRDYLFKKD</sequence>
<dbReference type="InterPro" id="IPR011701">
    <property type="entry name" value="MFS"/>
</dbReference>
<evidence type="ECO:0000313" key="7">
    <source>
        <dbReference type="EMBL" id="MFD1125234.1"/>
    </source>
</evidence>
<keyword evidence="3 6" id="KW-0812">Transmembrane</keyword>
<feature type="transmembrane region" description="Helical" evidence="6">
    <location>
        <begin position="311"/>
        <end position="332"/>
    </location>
</feature>
<feature type="transmembrane region" description="Helical" evidence="6">
    <location>
        <begin position="187"/>
        <end position="204"/>
    </location>
</feature>
<feature type="transmembrane region" description="Helical" evidence="6">
    <location>
        <begin position="247"/>
        <end position="269"/>
    </location>
</feature>
<comment type="caution">
    <text evidence="7">The sequence shown here is derived from an EMBL/GenBank/DDBJ whole genome shotgun (WGS) entry which is preliminary data.</text>
</comment>
<keyword evidence="4 6" id="KW-1133">Transmembrane helix</keyword>
<evidence type="ECO:0000256" key="6">
    <source>
        <dbReference type="SAM" id="Phobius"/>
    </source>
</evidence>
<keyword evidence="5 6" id="KW-0472">Membrane</keyword>
<evidence type="ECO:0000256" key="1">
    <source>
        <dbReference type="ARBA" id="ARBA00004651"/>
    </source>
</evidence>
<feature type="transmembrane region" description="Helical" evidence="6">
    <location>
        <begin position="123"/>
        <end position="144"/>
    </location>
</feature>
<dbReference type="CDD" id="cd06173">
    <property type="entry name" value="MFS_MefA_like"/>
    <property type="match status" value="1"/>
</dbReference>
<name>A0ABW3PJ30_9LACO</name>
<feature type="transmembrane region" description="Helical" evidence="6">
    <location>
        <begin position="376"/>
        <end position="399"/>
    </location>
</feature>
<evidence type="ECO:0000256" key="2">
    <source>
        <dbReference type="ARBA" id="ARBA00022475"/>
    </source>
</evidence>
<dbReference type="SUPFAM" id="SSF103473">
    <property type="entry name" value="MFS general substrate transporter"/>
    <property type="match status" value="1"/>
</dbReference>
<accession>A0ABW3PJ30</accession>
<proteinExistence type="predicted"/>
<comment type="subcellular location">
    <subcellularLocation>
        <location evidence="1">Cell membrane</location>
        <topology evidence="1">Multi-pass membrane protein</topology>
    </subcellularLocation>
</comment>
<feature type="transmembrane region" description="Helical" evidence="6">
    <location>
        <begin position="405"/>
        <end position="424"/>
    </location>
</feature>
<dbReference type="Gene3D" id="1.20.1250.20">
    <property type="entry name" value="MFS general substrate transporter like domains"/>
    <property type="match status" value="1"/>
</dbReference>
<dbReference type="EMBL" id="JBHTLH010000019">
    <property type="protein sequence ID" value="MFD1125234.1"/>
    <property type="molecule type" value="Genomic_DNA"/>
</dbReference>